<gene>
    <name evidence="2" type="ORF">ABI_10230</name>
</gene>
<name>F4QH49_9CAUL</name>
<dbReference type="Proteomes" id="UP000006512">
    <property type="component" value="Unassembled WGS sequence"/>
</dbReference>
<evidence type="ECO:0000256" key="1">
    <source>
        <dbReference type="SAM" id="MobiDB-lite"/>
    </source>
</evidence>
<evidence type="ECO:0000313" key="3">
    <source>
        <dbReference type="Proteomes" id="UP000006512"/>
    </source>
</evidence>
<dbReference type="STRING" id="715226.ABI_10230"/>
<dbReference type="AlphaFoldDB" id="F4QH49"/>
<dbReference type="RefSeq" id="WP_006271766.1">
    <property type="nucleotide sequence ID" value="NZ_GL883077.1"/>
</dbReference>
<evidence type="ECO:0000313" key="2">
    <source>
        <dbReference type="EMBL" id="EGF92586.1"/>
    </source>
</evidence>
<dbReference type="HOGENOM" id="CLU_3195555_0_0_5"/>
<feature type="region of interest" description="Disordered" evidence="1">
    <location>
        <begin position="25"/>
        <end position="45"/>
    </location>
</feature>
<accession>F4QH49</accession>
<sequence length="45" mass="4770">MQLTSDIVRHVEGQVMIIAAVRRGTPPPLPAPPARDVATTAMSNC</sequence>
<keyword evidence="3" id="KW-1185">Reference proteome</keyword>
<proteinExistence type="predicted"/>
<protein>
    <submittedName>
        <fullName evidence="2">Uncharacterized protein</fullName>
    </submittedName>
</protein>
<organism evidence="2 3">
    <name type="scientific">Asticcacaulis biprosthecium C19</name>
    <dbReference type="NCBI Taxonomy" id="715226"/>
    <lineage>
        <taxon>Bacteria</taxon>
        <taxon>Pseudomonadati</taxon>
        <taxon>Pseudomonadota</taxon>
        <taxon>Alphaproteobacteria</taxon>
        <taxon>Caulobacterales</taxon>
        <taxon>Caulobacteraceae</taxon>
        <taxon>Asticcacaulis</taxon>
    </lineage>
</organism>
<dbReference type="EMBL" id="GL883077">
    <property type="protein sequence ID" value="EGF92586.1"/>
    <property type="molecule type" value="Genomic_DNA"/>
</dbReference>
<reference evidence="3" key="1">
    <citation type="submission" date="2011-03" db="EMBL/GenBank/DDBJ databases">
        <title>Draft genome sequence of Brevundimonas diminuta.</title>
        <authorList>
            <person name="Brown P.J.B."/>
            <person name="Buechlein A."/>
            <person name="Hemmerich C."/>
            <person name="Brun Y.V."/>
        </authorList>
    </citation>
    <scope>NUCLEOTIDE SEQUENCE [LARGE SCALE GENOMIC DNA]</scope>
    <source>
        <strain evidence="3">C19</strain>
    </source>
</reference>